<dbReference type="Proteomes" id="UP000530660">
    <property type="component" value="Unassembled WGS sequence"/>
</dbReference>
<evidence type="ECO:0000313" key="2">
    <source>
        <dbReference type="Proteomes" id="UP000530660"/>
    </source>
</evidence>
<proteinExistence type="predicted"/>
<gene>
    <name evidence="1" type="ORF">F1559_001186</name>
</gene>
<dbReference type="EMBL" id="VWRR01000019">
    <property type="protein sequence ID" value="KAF6000526.1"/>
    <property type="molecule type" value="Genomic_DNA"/>
</dbReference>
<organism evidence="1 2">
    <name type="scientific">Cyanidiococcus yangmingshanensis</name>
    <dbReference type="NCBI Taxonomy" id="2690220"/>
    <lineage>
        <taxon>Eukaryota</taxon>
        <taxon>Rhodophyta</taxon>
        <taxon>Bangiophyceae</taxon>
        <taxon>Cyanidiales</taxon>
        <taxon>Cyanidiaceae</taxon>
        <taxon>Cyanidiococcus</taxon>
    </lineage>
</organism>
<name>A0A7J7IBQ7_9RHOD</name>
<dbReference type="OrthoDB" id="10607867at2759"/>
<keyword evidence="2" id="KW-1185">Reference proteome</keyword>
<reference evidence="1 2" key="1">
    <citation type="journal article" date="2020" name="J. Phycol.">
        <title>Comparative genome analysis reveals Cyanidiococcus gen. nov., a new extremophilic red algal genus sister to Cyanidioschyzon (Cyanidioschyzonaceae, Rhodophyta).</title>
        <authorList>
            <person name="Liu S.-L."/>
            <person name="Chiang Y.-R."/>
            <person name="Yoon H.S."/>
            <person name="Fu H.-Y."/>
        </authorList>
    </citation>
    <scope>NUCLEOTIDE SEQUENCE [LARGE SCALE GENOMIC DNA]</scope>
    <source>
        <strain evidence="1 2">THAL066</strain>
    </source>
</reference>
<accession>A0A7J7IBQ7</accession>
<sequence length="1276" mass="145646">MESNQDQIASIISALAVLHWSGSTTEDRRASQTYLGELPLSLPTETAVALGRSLTLLGFSVASIVSQQIPRSTPDLIRLVESATRHFGLSILERLVQQTVVAGQLQGCSAQSCLSELYSVFLELLSVPGRFTHFSNCGWTRGERQKIAQVLAQFVLKNWSTYGASLMREYLLERPGESSECDEFVCAIVCEILYEAVEYDERNGKSRTLVDQLIVDQLCELLIQNARNILSISLRLLESETKDAETESAYRVSLQLLVLLSKNFPTELLLEASVPVRLVLFMRRRVQRTLEDWSASCTDADWLLIEALGNMLNCLEPMAQRPCEEVSPLLEEIISLVLHFDEIVCSATEKLSIHENRWEERLYLLRSFVELGVLAAELSSHSAMKDGNSLRPAILIQLRLLSHPSILIAERALSLWNRGQCVRSLIKEEHVPLFLESLWMRHFGDLSLSKLIRRSEGTETYITPSFANFHNKLLGKFADELHEHRKLCLDMKSRAREHLRKLFRQWPDVCISWALECSWKRMQRFDVQTRALGLTPNSSPFRVSSCVHRIWQELLHGISACVTGDRSPMYWMDAALDATLADMLSTLIDELVRTMPLMLKSSVSPAATDIRVSACSAKNDEMSPELERAVAESHQFCEYIWRLVEDAQNLDLIQDAAFFDSLLQFFRGCLPLLTKIHGIKSNFVSLATFLLRRIQSLNDGDKECASFADQNRKKQWSWIVCEGIFIHLSRSDTQEVVEQAQFLLASIHEAQNNLLLPFEARCLLFKCVPLILRCEKFPLDRLGILETTLAEPVYLWNAMAVEHRVLQDPHRFIAAFMSEDENAKNNRACLLQLTTLFEQMLSIEMEGRTWSMTSLCSRVLPSTFPRLIATMNHMYSKQEEFLPRVIRTLARIEDEDMSLHEKPCDASTRGANETNFVKQATAQDLATELRLWLHRVTTRSLLLFQRMLATGASVNSLEYCSEGCFEGLLNVELHYLAEVGRHVIGPLLRRDIFGVDDHRKLDETENSLWLPLLLAIEKRLEEIAGQKALQEKDLTNDAWSSNLSTYEDYVMTEAAPSLASAMTEVAISLLEQDVRRRSAQLFMWAREFLRKTLDWFYVPSARKAFLYVRKHLNYWTHITDESRNDDVGALLALSQTLARAIDDEGWFDMREEIRKTLSRALLELYQVRPGLELQIGGSSLEPGIESASLRLDWISAKMTRGSHEFVDRQVSIAGTKLHKIDFADLSTEPSLNKGVPLRVKLKQNLEKANSAPPHGIRRGRRLWRDRRCTRRHSHFV</sequence>
<evidence type="ECO:0000313" key="1">
    <source>
        <dbReference type="EMBL" id="KAF6000526.1"/>
    </source>
</evidence>
<comment type="caution">
    <text evidence="1">The sequence shown here is derived from an EMBL/GenBank/DDBJ whole genome shotgun (WGS) entry which is preliminary data.</text>
</comment>
<protein>
    <submittedName>
        <fullName evidence="1">Uncharacterized protein</fullName>
    </submittedName>
</protein>
<dbReference type="AlphaFoldDB" id="A0A7J7IBQ7"/>